<accession>E3H764</accession>
<dbReference type="PRINTS" id="PR01837">
    <property type="entry name" value="MGTCSAPBPROT"/>
</dbReference>
<dbReference type="GO" id="GO:0005886">
    <property type="term" value="C:plasma membrane"/>
    <property type="evidence" value="ECO:0007669"/>
    <property type="project" value="UniProtKB-SubCell"/>
</dbReference>
<keyword evidence="3" id="KW-1003">Cell membrane</keyword>
<name>E3H764_ILYPC</name>
<dbReference type="eggNOG" id="COG1285">
    <property type="taxonomic scope" value="Bacteria"/>
</dbReference>
<dbReference type="InterPro" id="IPR049177">
    <property type="entry name" value="MgtC_SapB_SrpB_YhiD_N"/>
</dbReference>
<organism evidence="9 10">
    <name type="scientific">Ilyobacter polytropus (strain ATCC 51220 / DSM 2926 / LMG 16218 / CuHBu1)</name>
    <dbReference type="NCBI Taxonomy" id="572544"/>
    <lineage>
        <taxon>Bacteria</taxon>
        <taxon>Fusobacteriati</taxon>
        <taxon>Fusobacteriota</taxon>
        <taxon>Fusobacteriia</taxon>
        <taxon>Fusobacteriales</taxon>
        <taxon>Fusobacteriaceae</taxon>
        <taxon>Ilyobacter</taxon>
    </lineage>
</organism>
<dbReference type="PANTHER" id="PTHR33778">
    <property type="entry name" value="PROTEIN MGTC"/>
    <property type="match status" value="1"/>
</dbReference>
<dbReference type="EMBL" id="CP002281">
    <property type="protein sequence ID" value="ADO82545.1"/>
    <property type="molecule type" value="Genomic_DNA"/>
</dbReference>
<feature type="transmembrane region" description="Helical" evidence="7">
    <location>
        <begin position="35"/>
        <end position="59"/>
    </location>
</feature>
<evidence type="ECO:0000256" key="7">
    <source>
        <dbReference type="SAM" id="Phobius"/>
    </source>
</evidence>
<dbReference type="KEGG" id="ipo:Ilyop_0759"/>
<feature type="transmembrane region" description="Helical" evidence="7">
    <location>
        <begin position="80"/>
        <end position="101"/>
    </location>
</feature>
<reference evidence="9 10" key="1">
    <citation type="journal article" date="2010" name="Stand. Genomic Sci.">
        <title>Complete genome sequence of Ilyobacter polytropus type strain (CuHbu1).</title>
        <authorList>
            <person name="Sikorski J."/>
            <person name="Chertkov O."/>
            <person name="Lapidus A."/>
            <person name="Nolan M."/>
            <person name="Lucas S."/>
            <person name="Del Rio T.G."/>
            <person name="Tice H."/>
            <person name="Cheng J.F."/>
            <person name="Tapia R."/>
            <person name="Han C."/>
            <person name="Goodwin L."/>
            <person name="Pitluck S."/>
            <person name="Liolios K."/>
            <person name="Ivanova N."/>
            <person name="Mavromatis K."/>
            <person name="Mikhailova N."/>
            <person name="Pati A."/>
            <person name="Chen A."/>
            <person name="Palaniappan K."/>
            <person name="Land M."/>
            <person name="Hauser L."/>
            <person name="Chang Y.J."/>
            <person name="Jeffries C.D."/>
            <person name="Brambilla E."/>
            <person name="Yasawong M."/>
            <person name="Rohde M."/>
            <person name="Pukall R."/>
            <person name="Spring S."/>
            <person name="Goker M."/>
            <person name="Woyke T."/>
            <person name="Bristow J."/>
            <person name="Eisen J.A."/>
            <person name="Markowitz V."/>
            <person name="Hugenholtz P."/>
            <person name="Kyrpides N.C."/>
            <person name="Klenk H.P."/>
        </authorList>
    </citation>
    <scope>NUCLEOTIDE SEQUENCE [LARGE SCALE GENOMIC DNA]</scope>
    <source>
        <strain evidence="10">ATCC 51220 / DSM 2926 / LMG 16218 / CuHBu1</strain>
    </source>
</reference>
<evidence type="ECO:0000256" key="1">
    <source>
        <dbReference type="ARBA" id="ARBA00004651"/>
    </source>
</evidence>
<evidence type="ECO:0000256" key="5">
    <source>
        <dbReference type="ARBA" id="ARBA00022989"/>
    </source>
</evidence>
<dbReference type="PANTHER" id="PTHR33778:SF1">
    <property type="entry name" value="MAGNESIUM TRANSPORTER YHID-RELATED"/>
    <property type="match status" value="1"/>
</dbReference>
<evidence type="ECO:0000313" key="9">
    <source>
        <dbReference type="EMBL" id="ADO82545.1"/>
    </source>
</evidence>
<evidence type="ECO:0000259" key="8">
    <source>
        <dbReference type="Pfam" id="PF02308"/>
    </source>
</evidence>
<comment type="subcellular location">
    <subcellularLocation>
        <location evidence="1">Cell membrane</location>
        <topology evidence="1">Multi-pass membrane protein</topology>
    </subcellularLocation>
</comment>
<dbReference type="InterPro" id="IPR003416">
    <property type="entry name" value="MgtC/SapB/SrpB/YhiD_fam"/>
</dbReference>
<proteinExistence type="inferred from homology"/>
<keyword evidence="10" id="KW-1185">Reference proteome</keyword>
<dbReference type="AlphaFoldDB" id="E3H764"/>
<evidence type="ECO:0000256" key="6">
    <source>
        <dbReference type="ARBA" id="ARBA00023136"/>
    </source>
</evidence>
<feature type="domain" description="MgtC/SapB/SrpB/YhiD N-terminal" evidence="8">
    <location>
        <begin position="17"/>
        <end position="151"/>
    </location>
</feature>
<dbReference type="Pfam" id="PF02308">
    <property type="entry name" value="MgtC"/>
    <property type="match status" value="1"/>
</dbReference>
<dbReference type="RefSeq" id="WP_013387215.1">
    <property type="nucleotide sequence ID" value="NC_014632.1"/>
</dbReference>
<keyword evidence="6 7" id="KW-0472">Membrane</keyword>
<evidence type="ECO:0000313" key="10">
    <source>
        <dbReference type="Proteomes" id="UP000006875"/>
    </source>
</evidence>
<evidence type="ECO:0000256" key="2">
    <source>
        <dbReference type="ARBA" id="ARBA00009298"/>
    </source>
</evidence>
<dbReference type="Proteomes" id="UP000006875">
    <property type="component" value="Chromosome"/>
</dbReference>
<feature type="transmembrane region" description="Helical" evidence="7">
    <location>
        <begin position="113"/>
        <end position="146"/>
    </location>
</feature>
<dbReference type="STRING" id="572544.Ilyop_0759"/>
<dbReference type="OrthoDB" id="9811198at2"/>
<evidence type="ECO:0000256" key="3">
    <source>
        <dbReference type="ARBA" id="ARBA00022475"/>
    </source>
</evidence>
<gene>
    <name evidence="9" type="ordered locus">Ilyop_0759</name>
</gene>
<comment type="similarity">
    <text evidence="2">Belongs to the MgtC/SapB family.</text>
</comment>
<keyword evidence="5 7" id="KW-1133">Transmembrane helix</keyword>
<sequence length="168" mass="18340">MERYMIDEWEIVLRVCSALLAGGIIGWERERRGKAAGFVTNMLVCVGAATISVIQVLIIRDSLELIASDPNNALVFKSDLARMTAQIISGVGFLGAGAIIHEKGSIKGITTAAIIWVVAAIGIAFGMGFYFLGFVVTVIVFFMIFILKKAEVNYISKRNANYEPFLDD</sequence>
<dbReference type="HOGENOM" id="CLU_079292_1_4_0"/>
<keyword evidence="4 7" id="KW-0812">Transmembrane</keyword>
<evidence type="ECO:0000256" key="4">
    <source>
        <dbReference type="ARBA" id="ARBA00022692"/>
    </source>
</evidence>
<protein>
    <submittedName>
        <fullName evidence="9">MgtC/SapB transporter</fullName>
    </submittedName>
</protein>